<gene>
    <name evidence="1" type="ORF">RchiOBHm_Chr6g0280211</name>
</gene>
<dbReference type="EC" id="1.14.13.8" evidence="1"/>
<dbReference type="Proteomes" id="UP000238479">
    <property type="component" value="Chromosome 6"/>
</dbReference>
<protein>
    <submittedName>
        <fullName evidence="1">Putative flavin-containing monooxygenase</fullName>
        <ecNumber evidence="1">1.14.13.8</ecNumber>
    </submittedName>
</protein>
<name>A0A2P6PT68_ROSCH</name>
<keyword evidence="2" id="KW-1185">Reference proteome</keyword>
<dbReference type="GO" id="GO:0004497">
    <property type="term" value="F:monooxygenase activity"/>
    <property type="evidence" value="ECO:0007669"/>
    <property type="project" value="UniProtKB-KW"/>
</dbReference>
<proteinExistence type="predicted"/>
<dbReference type="Gramene" id="PRQ25128">
    <property type="protein sequence ID" value="PRQ25128"/>
    <property type="gene ID" value="RchiOBHm_Chr6g0280211"/>
</dbReference>
<keyword evidence="1" id="KW-0503">Monooxygenase</keyword>
<organism evidence="1 2">
    <name type="scientific">Rosa chinensis</name>
    <name type="common">China rose</name>
    <dbReference type="NCBI Taxonomy" id="74649"/>
    <lineage>
        <taxon>Eukaryota</taxon>
        <taxon>Viridiplantae</taxon>
        <taxon>Streptophyta</taxon>
        <taxon>Embryophyta</taxon>
        <taxon>Tracheophyta</taxon>
        <taxon>Spermatophyta</taxon>
        <taxon>Magnoliopsida</taxon>
        <taxon>eudicotyledons</taxon>
        <taxon>Gunneridae</taxon>
        <taxon>Pentapetalae</taxon>
        <taxon>rosids</taxon>
        <taxon>fabids</taxon>
        <taxon>Rosales</taxon>
        <taxon>Rosaceae</taxon>
        <taxon>Rosoideae</taxon>
        <taxon>Rosoideae incertae sedis</taxon>
        <taxon>Rosa</taxon>
    </lineage>
</organism>
<comment type="caution">
    <text evidence="1">The sequence shown here is derived from an EMBL/GenBank/DDBJ whole genome shotgun (WGS) entry which is preliminary data.</text>
</comment>
<dbReference type="OMA" id="FWIYRIR"/>
<dbReference type="EMBL" id="PDCK01000044">
    <property type="protein sequence ID" value="PRQ25128.1"/>
    <property type="molecule type" value="Genomic_DNA"/>
</dbReference>
<sequence length="62" mass="7571">MEKDVKKWDEYAKQYAGEYYRRSCIGALHLWYNDQLCKDMGWNHKRKKGMFAELFEPYGPMD</sequence>
<dbReference type="STRING" id="74649.A0A2P6PT68"/>
<reference evidence="1 2" key="1">
    <citation type="journal article" date="2018" name="Nat. Genet.">
        <title>The Rosa genome provides new insights in the design of modern roses.</title>
        <authorList>
            <person name="Bendahmane M."/>
        </authorList>
    </citation>
    <scope>NUCLEOTIDE SEQUENCE [LARGE SCALE GENOMIC DNA]</scope>
    <source>
        <strain evidence="2">cv. Old Blush</strain>
    </source>
</reference>
<keyword evidence="1" id="KW-0560">Oxidoreductase</keyword>
<evidence type="ECO:0000313" key="2">
    <source>
        <dbReference type="Proteomes" id="UP000238479"/>
    </source>
</evidence>
<evidence type="ECO:0000313" key="1">
    <source>
        <dbReference type="EMBL" id="PRQ25128.1"/>
    </source>
</evidence>
<dbReference type="AlphaFoldDB" id="A0A2P6PT68"/>
<accession>A0A2P6PT68</accession>